<feature type="transmembrane region" description="Helical" evidence="9">
    <location>
        <begin position="222"/>
        <end position="243"/>
    </location>
</feature>
<dbReference type="InterPro" id="IPR011527">
    <property type="entry name" value="ABC1_TM_dom"/>
</dbReference>
<dbReference type="PANTHER" id="PTHR43394">
    <property type="entry name" value="ATP-DEPENDENT PERMEASE MDL1, MITOCHONDRIAL"/>
    <property type="match status" value="1"/>
</dbReference>
<dbReference type="Gene3D" id="3.40.50.300">
    <property type="entry name" value="P-loop containing nucleotide triphosphate hydrolases"/>
    <property type="match status" value="1"/>
</dbReference>
<reference evidence="12" key="1">
    <citation type="journal article" date="2021" name="PeerJ">
        <title>Extensive microbial diversity within the chicken gut microbiome revealed by metagenomics and culture.</title>
        <authorList>
            <person name="Gilroy R."/>
            <person name="Ravi A."/>
            <person name="Getino M."/>
            <person name="Pursley I."/>
            <person name="Horton D.L."/>
            <person name="Alikhan N.F."/>
            <person name="Baker D."/>
            <person name="Gharbi K."/>
            <person name="Hall N."/>
            <person name="Watson M."/>
            <person name="Adriaenssens E.M."/>
            <person name="Foster-Nyarko E."/>
            <person name="Jarju S."/>
            <person name="Secka A."/>
            <person name="Antonio M."/>
            <person name="Oren A."/>
            <person name="Chaudhuri R.R."/>
            <person name="La Ragione R."/>
            <person name="Hildebrand F."/>
            <person name="Pallen M.J."/>
        </authorList>
    </citation>
    <scope>NUCLEOTIDE SEQUENCE</scope>
    <source>
        <strain evidence="12">ChiBcec8-14828</strain>
    </source>
</reference>
<dbReference type="PANTHER" id="PTHR43394:SF1">
    <property type="entry name" value="ATP-BINDING CASSETTE SUB-FAMILY B MEMBER 10, MITOCHONDRIAL"/>
    <property type="match status" value="1"/>
</dbReference>
<evidence type="ECO:0000259" key="10">
    <source>
        <dbReference type="PROSITE" id="PS50893"/>
    </source>
</evidence>
<dbReference type="Pfam" id="PF00005">
    <property type="entry name" value="ABC_tran"/>
    <property type="match status" value="1"/>
</dbReference>
<keyword evidence="8 9" id="KW-0472">Membrane</keyword>
<keyword evidence="5" id="KW-0547">Nucleotide-binding</keyword>
<dbReference type="Proteomes" id="UP000824209">
    <property type="component" value="Unassembled WGS sequence"/>
</dbReference>
<evidence type="ECO:0000259" key="11">
    <source>
        <dbReference type="PROSITE" id="PS50929"/>
    </source>
</evidence>
<feature type="domain" description="ABC transporter" evidence="10">
    <location>
        <begin position="495"/>
        <end position="730"/>
    </location>
</feature>
<feature type="transmembrane region" description="Helical" evidence="9">
    <location>
        <begin position="318"/>
        <end position="341"/>
    </location>
</feature>
<dbReference type="GO" id="GO:0015421">
    <property type="term" value="F:ABC-type oligopeptide transporter activity"/>
    <property type="evidence" value="ECO:0007669"/>
    <property type="project" value="TreeGrafter"/>
</dbReference>
<dbReference type="EMBL" id="DWYA01000004">
    <property type="protein sequence ID" value="HJB38834.1"/>
    <property type="molecule type" value="Genomic_DNA"/>
</dbReference>
<accession>A0A9D2M1I1</accession>
<dbReference type="CDD" id="cd18548">
    <property type="entry name" value="ABC_6TM_Tm287_like"/>
    <property type="match status" value="1"/>
</dbReference>
<reference evidence="12" key="2">
    <citation type="submission" date="2021-04" db="EMBL/GenBank/DDBJ databases">
        <authorList>
            <person name="Gilroy R."/>
        </authorList>
    </citation>
    <scope>NUCLEOTIDE SEQUENCE</scope>
    <source>
        <strain evidence="12">ChiBcec8-14828</strain>
    </source>
</reference>
<protein>
    <submittedName>
        <fullName evidence="12">ABC transporter ATP-binding protein/permease</fullName>
    </submittedName>
</protein>
<dbReference type="Pfam" id="PF00664">
    <property type="entry name" value="ABC_membrane"/>
    <property type="match status" value="1"/>
</dbReference>
<dbReference type="PROSITE" id="PS50893">
    <property type="entry name" value="ABC_TRANSPORTER_2"/>
    <property type="match status" value="1"/>
</dbReference>
<dbReference type="InterPro" id="IPR017871">
    <property type="entry name" value="ABC_transporter-like_CS"/>
</dbReference>
<feature type="transmembrane region" description="Helical" evidence="9">
    <location>
        <begin position="400"/>
        <end position="421"/>
    </location>
</feature>
<dbReference type="GO" id="GO:0005524">
    <property type="term" value="F:ATP binding"/>
    <property type="evidence" value="ECO:0007669"/>
    <property type="project" value="UniProtKB-KW"/>
</dbReference>
<dbReference type="InterPro" id="IPR003439">
    <property type="entry name" value="ABC_transporter-like_ATP-bd"/>
</dbReference>
<dbReference type="PROSITE" id="PS50929">
    <property type="entry name" value="ABC_TM1F"/>
    <property type="match status" value="1"/>
</dbReference>
<dbReference type="FunFam" id="3.40.50.300:FF:000221">
    <property type="entry name" value="Multidrug ABC transporter ATP-binding protein"/>
    <property type="match status" value="1"/>
</dbReference>
<evidence type="ECO:0000256" key="7">
    <source>
        <dbReference type="ARBA" id="ARBA00022989"/>
    </source>
</evidence>
<gene>
    <name evidence="12" type="ORF">H9943_00365</name>
</gene>
<feature type="transmembrane region" description="Helical" evidence="9">
    <location>
        <begin position="294"/>
        <end position="312"/>
    </location>
</feature>
<keyword evidence="4 9" id="KW-0812">Transmembrane</keyword>
<dbReference type="SUPFAM" id="SSF52540">
    <property type="entry name" value="P-loop containing nucleoside triphosphate hydrolases"/>
    <property type="match status" value="1"/>
</dbReference>
<dbReference type="InterPro" id="IPR039421">
    <property type="entry name" value="Type_1_exporter"/>
</dbReference>
<organism evidence="12 13">
    <name type="scientific">Candidatus Ruthenibacterium avium</name>
    <dbReference type="NCBI Taxonomy" id="2838751"/>
    <lineage>
        <taxon>Bacteria</taxon>
        <taxon>Bacillati</taxon>
        <taxon>Bacillota</taxon>
        <taxon>Clostridia</taxon>
        <taxon>Eubacteriales</taxon>
        <taxon>Oscillospiraceae</taxon>
        <taxon>Ruthenibacterium</taxon>
    </lineage>
</organism>
<feature type="domain" description="ABC transmembrane type-1" evidence="11">
    <location>
        <begin position="193"/>
        <end position="461"/>
    </location>
</feature>
<keyword evidence="2" id="KW-0813">Transport</keyword>
<dbReference type="SMART" id="SM00382">
    <property type="entry name" value="AAA"/>
    <property type="match status" value="1"/>
</dbReference>
<dbReference type="Gene3D" id="1.20.1560.10">
    <property type="entry name" value="ABC transporter type 1, transmembrane domain"/>
    <property type="match status" value="1"/>
</dbReference>
<dbReference type="GO" id="GO:0005886">
    <property type="term" value="C:plasma membrane"/>
    <property type="evidence" value="ECO:0007669"/>
    <property type="project" value="UniProtKB-SubCell"/>
</dbReference>
<evidence type="ECO:0000313" key="13">
    <source>
        <dbReference type="Proteomes" id="UP000824209"/>
    </source>
</evidence>
<evidence type="ECO:0000256" key="3">
    <source>
        <dbReference type="ARBA" id="ARBA00022475"/>
    </source>
</evidence>
<dbReference type="SUPFAM" id="SSF90123">
    <property type="entry name" value="ABC transporter transmembrane region"/>
    <property type="match status" value="1"/>
</dbReference>
<name>A0A9D2M1I1_9FIRM</name>
<dbReference type="InterPro" id="IPR036640">
    <property type="entry name" value="ABC1_TM_sf"/>
</dbReference>
<evidence type="ECO:0000256" key="8">
    <source>
        <dbReference type="ARBA" id="ARBA00023136"/>
    </source>
</evidence>
<dbReference type="InterPro" id="IPR003593">
    <property type="entry name" value="AAA+_ATPase"/>
</dbReference>
<comment type="subcellular location">
    <subcellularLocation>
        <location evidence="1">Cell membrane</location>
        <topology evidence="1">Multi-pass membrane protein</topology>
    </subcellularLocation>
</comment>
<evidence type="ECO:0000256" key="5">
    <source>
        <dbReference type="ARBA" id="ARBA00022741"/>
    </source>
</evidence>
<dbReference type="PROSITE" id="PS00211">
    <property type="entry name" value="ABC_TRANSPORTER_1"/>
    <property type="match status" value="1"/>
</dbReference>
<evidence type="ECO:0000256" key="2">
    <source>
        <dbReference type="ARBA" id="ARBA00022448"/>
    </source>
</evidence>
<dbReference type="InterPro" id="IPR027417">
    <property type="entry name" value="P-loop_NTPase"/>
</dbReference>
<dbReference type="AlphaFoldDB" id="A0A9D2M1I1"/>
<keyword evidence="3" id="KW-1003">Cell membrane</keyword>
<dbReference type="GO" id="GO:0016887">
    <property type="term" value="F:ATP hydrolysis activity"/>
    <property type="evidence" value="ECO:0007669"/>
    <property type="project" value="InterPro"/>
</dbReference>
<evidence type="ECO:0000256" key="4">
    <source>
        <dbReference type="ARBA" id="ARBA00022692"/>
    </source>
</evidence>
<evidence type="ECO:0000256" key="6">
    <source>
        <dbReference type="ARBA" id="ARBA00022840"/>
    </source>
</evidence>
<evidence type="ECO:0000256" key="1">
    <source>
        <dbReference type="ARBA" id="ARBA00004651"/>
    </source>
</evidence>
<keyword evidence="7 9" id="KW-1133">Transmembrane helix</keyword>
<keyword evidence="6 12" id="KW-0067">ATP-binding</keyword>
<comment type="caution">
    <text evidence="12">The sequence shown here is derived from an EMBL/GenBank/DDBJ whole genome shotgun (WGS) entry which is preliminary data.</text>
</comment>
<sequence length="738" mass="81198">MLKLKRYLKPYFVLLVAGIVLLFGQATLELTLPNLMSDIVNVGIQQGGITSAAPQAISSDAMQLMQLMMSEQDRTVVQESYETLSERTDRDTLTKQYPNADDTTFILREGADKASVEGAFSRASYAFIQVMQSLAEQTGTQTTAESDGASASIDFSQAEQLAGMLAMRSDNTIQDAIDTAAATPDMMTEQTAAVFVKSFYQDLGADTDSIQTGYILTVGLKMLGLTVLLTACAISAGFCMARLGAGVGRDLRRDVFSRVTRFNQSEMDRFSTASLITRSTNDVQQIQMFLSMGFRLMCFAPIMGIGGLVMGLSKCPELAWVLLLALAIMLLVILTLFAVALPRFKKMQQFVDRLNLVSREELSGMMVVRAFSNQKFMQDRFESANHDLTSNTLFVNRAMAVMMPVMTLVMNGVSLLIVWFGGKQIAESNLQVGDMMAFIQYAMHVIMSFLFISMMFIMVPRASVSAERIYEVLSTENRVNDPKQPQHIKNTKGVVRFDNVSFRYDGADAEVLSHISFTARPGETTAFIGSTGSGKSTLVNLIPRFYDVSEGSVSIDGVDVRNLTLHELRDLIGYVPQKGMLFSGDISSNLRYGDKNATDETLHEAADVAQASEFISRLEDGYDTAISQGGTNVSGGQRQRLSIARALVKKAPIYIFDDTFSALDFKTDARLRKALGQYTTDATVLIVAQRVSTIMHAEQIVVLDEGHVVGIGTHEELLRTCDTYREIAESQLSKEELA</sequence>
<evidence type="ECO:0000256" key="9">
    <source>
        <dbReference type="SAM" id="Phobius"/>
    </source>
</evidence>
<feature type="transmembrane region" description="Helical" evidence="9">
    <location>
        <begin position="441"/>
        <end position="459"/>
    </location>
</feature>
<evidence type="ECO:0000313" key="12">
    <source>
        <dbReference type="EMBL" id="HJB38834.1"/>
    </source>
</evidence>
<proteinExistence type="predicted"/>